<accession>A0A0J7JUY6</accession>
<protein>
    <submittedName>
        <fullName evidence="1">Uncharacterized protein</fullName>
    </submittedName>
</protein>
<organism evidence="1 2">
    <name type="scientific">Lasius niger</name>
    <name type="common">Black garden ant</name>
    <dbReference type="NCBI Taxonomy" id="67767"/>
    <lineage>
        <taxon>Eukaryota</taxon>
        <taxon>Metazoa</taxon>
        <taxon>Ecdysozoa</taxon>
        <taxon>Arthropoda</taxon>
        <taxon>Hexapoda</taxon>
        <taxon>Insecta</taxon>
        <taxon>Pterygota</taxon>
        <taxon>Neoptera</taxon>
        <taxon>Endopterygota</taxon>
        <taxon>Hymenoptera</taxon>
        <taxon>Apocrita</taxon>
        <taxon>Aculeata</taxon>
        <taxon>Formicoidea</taxon>
        <taxon>Formicidae</taxon>
        <taxon>Formicinae</taxon>
        <taxon>Lasius</taxon>
        <taxon>Lasius</taxon>
    </lineage>
</organism>
<keyword evidence="2" id="KW-1185">Reference proteome</keyword>
<proteinExistence type="predicted"/>
<dbReference type="EMBL" id="LBMM01030213">
    <property type="protein sequence ID" value="KMQ81924.1"/>
    <property type="molecule type" value="Genomic_DNA"/>
</dbReference>
<evidence type="ECO:0000313" key="1">
    <source>
        <dbReference type="EMBL" id="KMQ81924.1"/>
    </source>
</evidence>
<reference evidence="1 2" key="1">
    <citation type="submission" date="2015-04" db="EMBL/GenBank/DDBJ databases">
        <title>Lasius niger genome sequencing.</title>
        <authorList>
            <person name="Konorov E.A."/>
            <person name="Nikitin M.A."/>
            <person name="Kirill M.V."/>
            <person name="Chang P."/>
        </authorList>
    </citation>
    <scope>NUCLEOTIDE SEQUENCE [LARGE SCALE GENOMIC DNA]</scope>
    <source>
        <tissue evidence="1">Whole</tissue>
    </source>
</reference>
<dbReference type="Proteomes" id="UP000036403">
    <property type="component" value="Unassembled WGS sequence"/>
</dbReference>
<gene>
    <name evidence="1" type="ORF">RF55_24747</name>
</gene>
<dbReference type="PaxDb" id="67767-A0A0J7JUY6"/>
<dbReference type="AlphaFoldDB" id="A0A0J7JUY6"/>
<evidence type="ECO:0000313" key="2">
    <source>
        <dbReference type="Proteomes" id="UP000036403"/>
    </source>
</evidence>
<name>A0A0J7JUY6_LASNI</name>
<comment type="caution">
    <text evidence="1">The sequence shown here is derived from an EMBL/GenBank/DDBJ whole genome shotgun (WGS) entry which is preliminary data.</text>
</comment>
<sequence length="111" mass="12310">MSGDKDPQSLGQGIHIEQAVQFERFHQVVGAVSRMKLIMEPQPLLGGRKRPAGHGRYLDDRRQFVLGALSIQRIPDRLCNAPYVGRFKGGAKRECRGKFSANLGHQIGETA</sequence>